<dbReference type="OrthoDB" id="411251at2759"/>
<dbReference type="EMBL" id="JABCKV010000014">
    <property type="protein sequence ID" value="KAG5646958.1"/>
    <property type="molecule type" value="Genomic_DNA"/>
</dbReference>
<proteinExistence type="predicted"/>
<evidence type="ECO:0000256" key="1">
    <source>
        <dbReference type="SAM" id="MobiDB-lite"/>
    </source>
</evidence>
<reference evidence="2" key="1">
    <citation type="submission" date="2020-07" db="EMBL/GenBank/DDBJ databases">
        <authorList>
            <person name="Nieuwenhuis M."/>
            <person name="Van De Peppel L.J.J."/>
        </authorList>
    </citation>
    <scope>NUCLEOTIDE SEQUENCE</scope>
    <source>
        <strain evidence="2">AP01</strain>
        <tissue evidence="2">Mycelium</tissue>
    </source>
</reference>
<reference evidence="2" key="2">
    <citation type="submission" date="2021-10" db="EMBL/GenBank/DDBJ databases">
        <title>Phylogenomics reveals ancestral predisposition of the termite-cultivated fungus Termitomyces towards a domesticated lifestyle.</title>
        <authorList>
            <person name="Auxier B."/>
            <person name="Grum-Grzhimaylo A."/>
            <person name="Cardenas M.E."/>
            <person name="Lodge J.D."/>
            <person name="Laessoe T."/>
            <person name="Pedersen O."/>
            <person name="Smith M.E."/>
            <person name="Kuyper T.W."/>
            <person name="Franco-Molano E.A."/>
            <person name="Baroni T.J."/>
            <person name="Aanen D.K."/>
        </authorList>
    </citation>
    <scope>NUCLEOTIDE SEQUENCE</scope>
    <source>
        <strain evidence="2">AP01</strain>
        <tissue evidence="2">Mycelium</tissue>
    </source>
</reference>
<gene>
    <name evidence="2" type="ORF">DXG03_001681</name>
</gene>
<feature type="compositionally biased region" description="Basic and acidic residues" evidence="1">
    <location>
        <begin position="62"/>
        <end position="72"/>
    </location>
</feature>
<comment type="caution">
    <text evidence="2">The sequence shown here is derived from an EMBL/GenBank/DDBJ whole genome shotgun (WGS) entry which is preliminary data.</text>
</comment>
<feature type="compositionally biased region" description="Acidic residues" evidence="1">
    <location>
        <begin position="39"/>
        <end position="49"/>
    </location>
</feature>
<sequence length="150" mass="16121">MSSARTSTPLTGNSQFIQPGMWSEIWSLCRILRSPRPADDDDELDEDDIPGFTHPGLASPPDKGKARAREPEQLAPPSNGARGSSPVLSGNIGSSANGARPSRQNIGGLQVETRYVPETKLGRHFFNTPADIQAPTRSMNLLRQQSCGAP</sequence>
<evidence type="ECO:0000313" key="3">
    <source>
        <dbReference type="Proteomes" id="UP000775547"/>
    </source>
</evidence>
<evidence type="ECO:0000313" key="2">
    <source>
        <dbReference type="EMBL" id="KAG5646958.1"/>
    </source>
</evidence>
<feature type="region of interest" description="Disordered" evidence="1">
    <location>
        <begin position="35"/>
        <end position="150"/>
    </location>
</feature>
<organism evidence="2 3">
    <name type="scientific">Asterophora parasitica</name>
    <dbReference type="NCBI Taxonomy" id="117018"/>
    <lineage>
        <taxon>Eukaryota</taxon>
        <taxon>Fungi</taxon>
        <taxon>Dikarya</taxon>
        <taxon>Basidiomycota</taxon>
        <taxon>Agaricomycotina</taxon>
        <taxon>Agaricomycetes</taxon>
        <taxon>Agaricomycetidae</taxon>
        <taxon>Agaricales</taxon>
        <taxon>Tricholomatineae</taxon>
        <taxon>Lyophyllaceae</taxon>
        <taxon>Asterophora</taxon>
    </lineage>
</organism>
<dbReference type="AlphaFoldDB" id="A0A9P7GBE0"/>
<dbReference type="Proteomes" id="UP000775547">
    <property type="component" value="Unassembled WGS sequence"/>
</dbReference>
<name>A0A9P7GBE0_9AGAR</name>
<feature type="compositionally biased region" description="Polar residues" evidence="1">
    <location>
        <begin position="135"/>
        <end position="150"/>
    </location>
</feature>
<feature type="compositionally biased region" description="Polar residues" evidence="1">
    <location>
        <begin position="86"/>
        <end position="107"/>
    </location>
</feature>
<keyword evidence="3" id="KW-1185">Reference proteome</keyword>
<accession>A0A9P7GBE0</accession>
<protein>
    <submittedName>
        <fullName evidence="2">Uncharacterized protein</fullName>
    </submittedName>
</protein>